<feature type="region of interest" description="Disordered" evidence="1">
    <location>
        <begin position="57"/>
        <end position="86"/>
    </location>
</feature>
<reference evidence="2 3" key="1">
    <citation type="journal article" date="2023" name="Nucleic Acids Res.">
        <title>The hologenome of Daphnia magna reveals possible DNA methylation and microbiome-mediated evolution of the host genome.</title>
        <authorList>
            <person name="Chaturvedi A."/>
            <person name="Li X."/>
            <person name="Dhandapani V."/>
            <person name="Marshall H."/>
            <person name="Kissane S."/>
            <person name="Cuenca-Cambronero M."/>
            <person name="Asole G."/>
            <person name="Calvet F."/>
            <person name="Ruiz-Romero M."/>
            <person name="Marangio P."/>
            <person name="Guigo R."/>
            <person name="Rago D."/>
            <person name="Mirbahai L."/>
            <person name="Eastwood N."/>
            <person name="Colbourne J.K."/>
            <person name="Zhou J."/>
            <person name="Mallon E."/>
            <person name="Orsini L."/>
        </authorList>
    </citation>
    <scope>NUCLEOTIDE SEQUENCE [LARGE SCALE GENOMIC DNA]</scope>
    <source>
        <strain evidence="2">LRV0_1</strain>
    </source>
</reference>
<comment type="caution">
    <text evidence="2">The sequence shown here is derived from an EMBL/GenBank/DDBJ whole genome shotgun (WGS) entry which is preliminary data.</text>
</comment>
<dbReference type="EMBL" id="JAOYFB010000005">
    <property type="protein sequence ID" value="KAK4017293.1"/>
    <property type="molecule type" value="Genomic_DNA"/>
</dbReference>
<gene>
    <name evidence="2" type="ORF">OUZ56_032240</name>
</gene>
<keyword evidence="3" id="KW-1185">Reference proteome</keyword>
<protein>
    <submittedName>
        <fullName evidence="2">Uncharacterized protein</fullName>
    </submittedName>
</protein>
<evidence type="ECO:0000256" key="1">
    <source>
        <dbReference type="SAM" id="MobiDB-lite"/>
    </source>
</evidence>
<feature type="compositionally biased region" description="Basic residues" evidence="1">
    <location>
        <begin position="62"/>
        <end position="76"/>
    </location>
</feature>
<sequence>MIKNDEIIIGGQVIQLPRKNWKLKTGALPNIFEDSTSNLLPAETPKRKAPLERKPLGNISNYKRHCPSHLIPKKKKQALDRKTELD</sequence>
<name>A0ABQ9ZWK9_9CRUS</name>
<accession>A0ABQ9ZWK9</accession>
<organism evidence="2 3">
    <name type="scientific">Daphnia magna</name>
    <dbReference type="NCBI Taxonomy" id="35525"/>
    <lineage>
        <taxon>Eukaryota</taxon>
        <taxon>Metazoa</taxon>
        <taxon>Ecdysozoa</taxon>
        <taxon>Arthropoda</taxon>
        <taxon>Crustacea</taxon>
        <taxon>Branchiopoda</taxon>
        <taxon>Diplostraca</taxon>
        <taxon>Cladocera</taxon>
        <taxon>Anomopoda</taxon>
        <taxon>Daphniidae</taxon>
        <taxon>Daphnia</taxon>
    </lineage>
</organism>
<evidence type="ECO:0000313" key="3">
    <source>
        <dbReference type="Proteomes" id="UP001234178"/>
    </source>
</evidence>
<proteinExistence type="predicted"/>
<evidence type="ECO:0000313" key="2">
    <source>
        <dbReference type="EMBL" id="KAK4017293.1"/>
    </source>
</evidence>
<dbReference type="Proteomes" id="UP001234178">
    <property type="component" value="Unassembled WGS sequence"/>
</dbReference>
<feature type="compositionally biased region" description="Basic and acidic residues" evidence="1">
    <location>
        <begin position="77"/>
        <end position="86"/>
    </location>
</feature>